<dbReference type="InParanoid" id="K7L4L6"/>
<evidence type="ECO:0000313" key="2">
    <source>
        <dbReference type="EMBL" id="KRH41373.1"/>
    </source>
</evidence>
<accession>K7L4L6</accession>
<proteinExistence type="predicted"/>
<gene>
    <name evidence="2" type="ORF">GLYMA_08G026000</name>
</gene>
<dbReference type="PaxDb" id="3847-GLYMA08G02970.2"/>
<evidence type="ECO:0000256" key="1">
    <source>
        <dbReference type="SAM" id="MobiDB-lite"/>
    </source>
</evidence>
<reference evidence="2 3" key="1">
    <citation type="journal article" date="2010" name="Nature">
        <title>Genome sequence of the palaeopolyploid soybean.</title>
        <authorList>
            <person name="Schmutz J."/>
            <person name="Cannon S.B."/>
            <person name="Schlueter J."/>
            <person name="Ma J."/>
            <person name="Mitros T."/>
            <person name="Nelson W."/>
            <person name="Hyten D.L."/>
            <person name="Song Q."/>
            <person name="Thelen J.J."/>
            <person name="Cheng J."/>
            <person name="Xu D."/>
            <person name="Hellsten U."/>
            <person name="May G.D."/>
            <person name="Yu Y."/>
            <person name="Sakurai T."/>
            <person name="Umezawa T."/>
            <person name="Bhattacharyya M.K."/>
            <person name="Sandhu D."/>
            <person name="Valliyodan B."/>
            <person name="Lindquist E."/>
            <person name="Peto M."/>
            <person name="Grant D."/>
            <person name="Shu S."/>
            <person name="Goodstein D."/>
            <person name="Barry K."/>
            <person name="Futrell-Griggs M."/>
            <person name="Abernathy B."/>
            <person name="Du J."/>
            <person name="Tian Z."/>
            <person name="Zhu L."/>
            <person name="Gill N."/>
            <person name="Joshi T."/>
            <person name="Libault M."/>
            <person name="Sethuraman A."/>
            <person name="Zhang X.-C."/>
            <person name="Shinozaki K."/>
            <person name="Nguyen H.T."/>
            <person name="Wing R.A."/>
            <person name="Cregan P."/>
            <person name="Specht J."/>
            <person name="Grimwood J."/>
            <person name="Rokhsar D."/>
            <person name="Stacey G."/>
            <person name="Shoemaker R.C."/>
            <person name="Jackson S.A."/>
        </authorList>
    </citation>
    <scope>NUCLEOTIDE SEQUENCE</scope>
    <source>
        <strain evidence="3">cv. Williams 82</strain>
        <tissue evidence="2">Callus</tissue>
    </source>
</reference>
<dbReference type="PANTHER" id="PTHR34061">
    <property type="entry name" value="PROTEIN, PUTATIVE-RELATED"/>
    <property type="match status" value="1"/>
</dbReference>
<dbReference type="Gramene" id="KRH41373">
    <property type="protein sequence ID" value="KRH41373"/>
    <property type="gene ID" value="GLYMA_08G026000"/>
</dbReference>
<dbReference type="AlphaFoldDB" id="K7L4L6"/>
<sequence>MDYTIQRAVTKQLGFSFFCFKNAISKSLNPEGEKKREKKSGVNFLSLPCLFLPKEKDGFRWKEERKKLSLRSDCAATMENNDSIISREKIDQAAVWLGSAVSSAFFSSLERFSCVNVATSDPDNDDDDDDYYSTTTATPTSASTTTTTALATTPPSVQVNGEKTNDDVSNLPV</sequence>
<organism evidence="2">
    <name type="scientific">Glycine max</name>
    <name type="common">Soybean</name>
    <name type="synonym">Glycine hispida</name>
    <dbReference type="NCBI Taxonomy" id="3847"/>
    <lineage>
        <taxon>Eukaryota</taxon>
        <taxon>Viridiplantae</taxon>
        <taxon>Streptophyta</taxon>
        <taxon>Embryophyta</taxon>
        <taxon>Tracheophyta</taxon>
        <taxon>Spermatophyta</taxon>
        <taxon>Magnoliopsida</taxon>
        <taxon>eudicotyledons</taxon>
        <taxon>Gunneridae</taxon>
        <taxon>Pentapetalae</taxon>
        <taxon>rosids</taxon>
        <taxon>fabids</taxon>
        <taxon>Fabales</taxon>
        <taxon>Fabaceae</taxon>
        <taxon>Papilionoideae</taxon>
        <taxon>50 kb inversion clade</taxon>
        <taxon>NPAAA clade</taxon>
        <taxon>indigoferoid/millettioid clade</taxon>
        <taxon>Phaseoleae</taxon>
        <taxon>Glycine</taxon>
        <taxon>Glycine subgen. Soja</taxon>
    </lineage>
</organism>
<name>K7L4L6_SOYBN</name>
<dbReference type="PANTHER" id="PTHR34061:SF9">
    <property type="entry name" value="FIBER PROTEIN FB17"/>
    <property type="match status" value="1"/>
</dbReference>
<dbReference type="eggNOG" id="ENOG502S7YY">
    <property type="taxonomic scope" value="Eukaryota"/>
</dbReference>
<feature type="compositionally biased region" description="Low complexity" evidence="1">
    <location>
        <begin position="132"/>
        <end position="156"/>
    </location>
</feature>
<evidence type="ECO:0000313" key="4">
    <source>
        <dbReference type="Proteomes" id="UP000008827"/>
    </source>
</evidence>
<protein>
    <submittedName>
        <fullName evidence="2 3">Uncharacterized protein</fullName>
    </submittedName>
</protein>
<feature type="compositionally biased region" description="Acidic residues" evidence="1">
    <location>
        <begin position="122"/>
        <end position="131"/>
    </location>
</feature>
<reference evidence="3" key="2">
    <citation type="submission" date="2018-02" db="UniProtKB">
        <authorList>
            <consortium name="EnsemblPlants"/>
        </authorList>
    </citation>
    <scope>IDENTIFICATION</scope>
    <source>
        <strain evidence="3">Williams 82</strain>
    </source>
</reference>
<dbReference type="EnsemblPlants" id="KRH41373">
    <property type="protein sequence ID" value="KRH41373"/>
    <property type="gene ID" value="GLYMA_08G026000"/>
</dbReference>
<dbReference type="EMBL" id="CM000841">
    <property type="protein sequence ID" value="KRH41373.1"/>
    <property type="molecule type" value="Genomic_DNA"/>
</dbReference>
<dbReference type="HOGENOM" id="CLU_1550292_0_0_1"/>
<keyword evidence="4" id="KW-1185">Reference proteome</keyword>
<evidence type="ECO:0000313" key="3">
    <source>
        <dbReference type="EnsemblPlants" id="KRH41373"/>
    </source>
</evidence>
<feature type="region of interest" description="Disordered" evidence="1">
    <location>
        <begin position="118"/>
        <end position="173"/>
    </location>
</feature>
<dbReference type="Proteomes" id="UP000008827">
    <property type="component" value="Chromosome 8"/>
</dbReference>
<reference evidence="2" key="3">
    <citation type="submission" date="2018-07" db="EMBL/GenBank/DDBJ databases">
        <title>WGS assembly of Glycine max.</title>
        <authorList>
            <person name="Schmutz J."/>
            <person name="Cannon S."/>
            <person name="Schlueter J."/>
            <person name="Ma J."/>
            <person name="Mitros T."/>
            <person name="Nelson W."/>
            <person name="Hyten D."/>
            <person name="Song Q."/>
            <person name="Thelen J."/>
            <person name="Cheng J."/>
            <person name="Xu D."/>
            <person name="Hellsten U."/>
            <person name="May G."/>
            <person name="Yu Y."/>
            <person name="Sakurai T."/>
            <person name="Umezawa T."/>
            <person name="Bhattacharyya M."/>
            <person name="Sandhu D."/>
            <person name="Valliyodan B."/>
            <person name="Lindquist E."/>
            <person name="Peto M."/>
            <person name="Grant D."/>
            <person name="Shu S."/>
            <person name="Goodstein D."/>
            <person name="Barry K."/>
            <person name="Futrell-Griggs M."/>
            <person name="Abernathy B."/>
            <person name="Du J."/>
            <person name="Tian Z."/>
            <person name="Zhu L."/>
            <person name="Gill N."/>
            <person name="Joshi T."/>
            <person name="Libault M."/>
            <person name="Sethuraman A."/>
            <person name="Zhang X."/>
            <person name="Shinozaki K."/>
            <person name="Nguyen H."/>
            <person name="Wing R."/>
            <person name="Cregan P."/>
            <person name="Specht J."/>
            <person name="Grimwood J."/>
            <person name="Rokhsar D."/>
            <person name="Stacey G."/>
            <person name="Shoemaker R."/>
            <person name="Jackson S."/>
        </authorList>
    </citation>
    <scope>NUCLEOTIDE SEQUENCE</scope>
    <source>
        <tissue evidence="2">Callus</tissue>
    </source>
</reference>